<comment type="caution">
    <text evidence="8">The sequence shown here is derived from an EMBL/GenBank/DDBJ whole genome shotgun (WGS) entry which is preliminary data.</text>
</comment>
<evidence type="ECO:0000256" key="6">
    <source>
        <dbReference type="SAM" id="MobiDB-lite"/>
    </source>
</evidence>
<dbReference type="PROSITE" id="PS50862">
    <property type="entry name" value="AA_TRNA_LIGASE_II"/>
    <property type="match status" value="1"/>
</dbReference>
<gene>
    <name evidence="8" type="primary">MSD1_1</name>
    <name evidence="8" type="ORF">SLS62_001101</name>
</gene>
<evidence type="ECO:0000256" key="5">
    <source>
        <dbReference type="ARBA" id="ARBA00023146"/>
    </source>
</evidence>
<keyword evidence="9" id="KW-1185">Reference proteome</keyword>
<dbReference type="InterPro" id="IPR045864">
    <property type="entry name" value="aa-tRNA-synth_II/BPL/LPL"/>
</dbReference>
<dbReference type="SUPFAM" id="SSF50249">
    <property type="entry name" value="Nucleic acid-binding proteins"/>
    <property type="match status" value="1"/>
</dbReference>
<reference evidence="8 9" key="1">
    <citation type="submission" date="2024-02" db="EMBL/GenBank/DDBJ databases">
        <title>De novo assembly and annotation of 12 fungi associated with fruit tree decline syndrome in Ontario, Canada.</title>
        <authorList>
            <person name="Sulman M."/>
            <person name="Ellouze W."/>
            <person name="Ilyukhin E."/>
        </authorList>
    </citation>
    <scope>NUCLEOTIDE SEQUENCE [LARGE SCALE GENOMIC DNA]</scope>
    <source>
        <strain evidence="8 9">M11/M66-122</strain>
    </source>
</reference>
<dbReference type="GO" id="GO:0006422">
    <property type="term" value="P:aspartyl-tRNA aminoacylation"/>
    <property type="evidence" value="ECO:0007669"/>
    <property type="project" value="TreeGrafter"/>
</dbReference>
<accession>A0AAN9YS99</accession>
<evidence type="ECO:0000256" key="1">
    <source>
        <dbReference type="ARBA" id="ARBA00022598"/>
    </source>
</evidence>
<evidence type="ECO:0000256" key="2">
    <source>
        <dbReference type="ARBA" id="ARBA00022741"/>
    </source>
</evidence>
<evidence type="ECO:0000313" key="8">
    <source>
        <dbReference type="EMBL" id="KAK7757083.1"/>
    </source>
</evidence>
<evidence type="ECO:0000256" key="4">
    <source>
        <dbReference type="ARBA" id="ARBA00022917"/>
    </source>
</evidence>
<dbReference type="SUPFAM" id="SSF55681">
    <property type="entry name" value="Class II aaRS and biotin synthetases"/>
    <property type="match status" value="1"/>
</dbReference>
<dbReference type="InterPro" id="IPR002312">
    <property type="entry name" value="Asp/Asn-tRNA-synth_IIb"/>
</dbReference>
<evidence type="ECO:0000256" key="3">
    <source>
        <dbReference type="ARBA" id="ARBA00022840"/>
    </source>
</evidence>
<dbReference type="Gene3D" id="2.40.50.140">
    <property type="entry name" value="Nucleic acid-binding proteins"/>
    <property type="match status" value="1"/>
</dbReference>
<feature type="region of interest" description="Disordered" evidence="6">
    <location>
        <begin position="307"/>
        <end position="328"/>
    </location>
</feature>
<feature type="domain" description="Aminoacyl-transfer RNA synthetases class-II family profile" evidence="7">
    <location>
        <begin position="151"/>
        <end position="244"/>
    </location>
</feature>
<evidence type="ECO:0000259" key="7">
    <source>
        <dbReference type="PROSITE" id="PS50862"/>
    </source>
</evidence>
<keyword evidence="5" id="KW-0030">Aminoacyl-tRNA synthetase</keyword>
<dbReference type="GO" id="GO:0005739">
    <property type="term" value="C:mitochondrion"/>
    <property type="evidence" value="ECO:0007669"/>
    <property type="project" value="TreeGrafter"/>
</dbReference>
<dbReference type="InterPro" id="IPR006195">
    <property type="entry name" value="aa-tRNA-synth_II"/>
</dbReference>
<dbReference type="GO" id="GO:0005524">
    <property type="term" value="F:ATP binding"/>
    <property type="evidence" value="ECO:0007669"/>
    <property type="project" value="UniProtKB-KW"/>
</dbReference>
<dbReference type="PANTHER" id="PTHR22594">
    <property type="entry name" value="ASPARTYL/LYSYL-TRNA SYNTHETASE"/>
    <property type="match status" value="1"/>
</dbReference>
<dbReference type="Gene3D" id="3.30.930.10">
    <property type="entry name" value="Bira Bifunctional Protein, Domain 2"/>
    <property type="match status" value="1"/>
</dbReference>
<dbReference type="EMBL" id="JAKJXP020000004">
    <property type="protein sequence ID" value="KAK7757083.1"/>
    <property type="molecule type" value="Genomic_DNA"/>
</dbReference>
<organism evidence="8 9">
    <name type="scientific">Diatrype stigma</name>
    <dbReference type="NCBI Taxonomy" id="117547"/>
    <lineage>
        <taxon>Eukaryota</taxon>
        <taxon>Fungi</taxon>
        <taxon>Dikarya</taxon>
        <taxon>Ascomycota</taxon>
        <taxon>Pezizomycotina</taxon>
        <taxon>Sordariomycetes</taxon>
        <taxon>Xylariomycetidae</taxon>
        <taxon>Xylariales</taxon>
        <taxon>Diatrypaceae</taxon>
        <taxon>Diatrype</taxon>
    </lineage>
</organism>
<keyword evidence="3" id="KW-0067">ATP-binding</keyword>
<dbReference type="AlphaFoldDB" id="A0AAN9YS99"/>
<dbReference type="GO" id="GO:0004815">
    <property type="term" value="F:aspartate-tRNA ligase activity"/>
    <property type="evidence" value="ECO:0007669"/>
    <property type="project" value="TreeGrafter"/>
</dbReference>
<name>A0AAN9YS99_9PEZI</name>
<dbReference type="PRINTS" id="PR01042">
    <property type="entry name" value="TRNASYNTHASP"/>
</dbReference>
<evidence type="ECO:0000313" key="9">
    <source>
        <dbReference type="Proteomes" id="UP001320420"/>
    </source>
</evidence>
<protein>
    <submittedName>
        <fullName evidence="8">Aspartate--tRNA ligase msd1</fullName>
    </submittedName>
</protein>
<proteinExistence type="predicted"/>
<dbReference type="Proteomes" id="UP001320420">
    <property type="component" value="Unassembled WGS sequence"/>
</dbReference>
<keyword evidence="4" id="KW-0648">Protein biosynthesis</keyword>
<dbReference type="InterPro" id="IPR004364">
    <property type="entry name" value="Aa-tRNA-synt_II"/>
</dbReference>
<keyword evidence="2" id="KW-0547">Nucleotide-binding</keyword>
<dbReference type="Pfam" id="PF00152">
    <property type="entry name" value="tRNA-synt_2"/>
    <property type="match status" value="1"/>
</dbReference>
<dbReference type="InterPro" id="IPR012340">
    <property type="entry name" value="NA-bd_OB-fold"/>
</dbReference>
<sequence length="401" mass="45871">MTPYYRATLPGQYLNRWQTGQEVVVHGFLGKRRDKGSGLSFCDLETSNYAMQIVSTWREEGSLQHAAHQRLRTIPAYSPVSVTGTLVESDRPVVKTEHTNSVNAKAWDLRLRSVQCLNPFPKDIIVSKDAVWSPAQRHLQLRFDPALRERLRMRGAIMAKMRNWLRGAGMEEVETPLLFKSTPEGAREFLVPTRRPGYAYALPQSPQQYKQILMASGLPGYFQFAKCFRDEDHRADRQPEFTQVRPPLLPSTLYIRTELHRIVCTTRSHDLQLDLEMPFATGLEVRGQIASMLNYVLKGLDADRRRDTAKAPLPRSRKRDEAPADLIDEDAFPVAEQHQSTLRALPPSIKFFTMSYDYTMRKFGTDKPDLRITPVHCSNVSTSQFEISTIDPLCFLPSFKL</sequence>
<keyword evidence="1 8" id="KW-0436">Ligase</keyword>
<dbReference type="PANTHER" id="PTHR22594:SF5">
    <property type="entry name" value="ASPARTATE--TRNA LIGASE, MITOCHONDRIAL"/>
    <property type="match status" value="1"/>
</dbReference>